<protein>
    <submittedName>
        <fullName evidence="1">Esterase YqiA</fullName>
    </submittedName>
</protein>
<evidence type="ECO:0000313" key="1">
    <source>
        <dbReference type="EMBL" id="SHO56107.1"/>
    </source>
</evidence>
<reference evidence="2" key="1">
    <citation type="submission" date="2016-12" db="EMBL/GenBank/DDBJ databases">
        <authorList>
            <person name="Rodrigo-Torres L."/>
            <person name="Arahal R.D."/>
            <person name="Lucena T."/>
        </authorList>
    </citation>
    <scope>NUCLEOTIDE SEQUENCE [LARGE SCALE GENOMIC DNA]</scope>
</reference>
<dbReference type="NCBIfam" id="NF008291">
    <property type="entry name" value="PRK11071.1"/>
    <property type="match status" value="1"/>
</dbReference>
<dbReference type="SUPFAM" id="SSF53474">
    <property type="entry name" value="alpha/beta-Hydrolases"/>
    <property type="match status" value="1"/>
</dbReference>
<dbReference type="Gene3D" id="3.40.50.1820">
    <property type="entry name" value="alpha/beta hydrolase"/>
    <property type="match status" value="1"/>
</dbReference>
<dbReference type="Pfam" id="PF05728">
    <property type="entry name" value="UPF0227"/>
    <property type="match status" value="1"/>
</dbReference>
<evidence type="ECO:0000313" key="2">
    <source>
        <dbReference type="Proteomes" id="UP000184600"/>
    </source>
</evidence>
<dbReference type="PANTHER" id="PTHR35602:SF3">
    <property type="entry name" value="ESTERASE YQIA"/>
    <property type="match status" value="1"/>
</dbReference>
<dbReference type="Proteomes" id="UP000184600">
    <property type="component" value="Unassembled WGS sequence"/>
</dbReference>
<dbReference type="InterPro" id="IPR029058">
    <property type="entry name" value="AB_hydrolase_fold"/>
</dbReference>
<dbReference type="AlphaFoldDB" id="A0A1M7YTX7"/>
<dbReference type="OrthoDB" id="9814831at2"/>
<organism evidence="1 2">
    <name type="scientific">Vibrio quintilis</name>
    <dbReference type="NCBI Taxonomy" id="1117707"/>
    <lineage>
        <taxon>Bacteria</taxon>
        <taxon>Pseudomonadati</taxon>
        <taxon>Pseudomonadota</taxon>
        <taxon>Gammaproteobacteria</taxon>
        <taxon>Vibrionales</taxon>
        <taxon>Vibrionaceae</taxon>
        <taxon>Vibrio</taxon>
    </lineage>
</organism>
<dbReference type="InterPro" id="IPR008886">
    <property type="entry name" value="UPF0227/Esterase_YqiA"/>
</dbReference>
<dbReference type="EMBL" id="FRFG01000020">
    <property type="protein sequence ID" value="SHO56107.1"/>
    <property type="molecule type" value="Genomic_DNA"/>
</dbReference>
<proteinExistence type="predicted"/>
<accession>A0A1M7YTX7</accession>
<name>A0A1M7YTX7_9VIBR</name>
<sequence>MNHKPSLLLYIHGFNSSPKSQKATILTQYCRIHHPDIKVVTPRLPVFPVEAVKYLSSLIEQYQHDYQIGLVGSSLGGYMSLWLNALFHLKTVLVNPAVRPYELLTDYLGEQENPYTHERYFLAAHHMDELRSLDVTEIRSPEQLLLLQQTGDEVLDYRQAVEKLCDSKQIVEEGGDHSFIGFERHCETILQFLAL</sequence>
<dbReference type="STRING" id="1117707.VQ7734_01870"/>
<keyword evidence="2" id="KW-1185">Reference proteome</keyword>
<dbReference type="PANTHER" id="PTHR35602">
    <property type="entry name" value="ESTERASE YQIA-RELATED"/>
    <property type="match status" value="1"/>
</dbReference>
<gene>
    <name evidence="1" type="ORF">VQ7734_01870</name>
</gene>
<dbReference type="RefSeq" id="WP_073581751.1">
    <property type="nucleotide sequence ID" value="NZ_AP024897.1"/>
</dbReference>